<reference evidence="2" key="1">
    <citation type="submission" date="2021-04" db="EMBL/GenBank/DDBJ databases">
        <title>Sinoanaerobacter chloroacetimidivorans sp. nov., an obligate anaerobic bacterium isolated from anaerobic sludge.</title>
        <authorList>
            <person name="Bao Y."/>
        </authorList>
    </citation>
    <scope>NUCLEOTIDE SEQUENCE</scope>
    <source>
        <strain evidence="2">BAD-6</strain>
    </source>
</reference>
<dbReference type="EMBL" id="JAGSND010000002">
    <property type="protein sequence ID" value="MBR0597188.1"/>
    <property type="molecule type" value="Genomic_DNA"/>
</dbReference>
<evidence type="ECO:0000256" key="1">
    <source>
        <dbReference type="SAM" id="MobiDB-lite"/>
    </source>
</evidence>
<dbReference type="AlphaFoldDB" id="A0A8J8B041"/>
<gene>
    <name evidence="2" type="ORF">KCX82_04835</name>
</gene>
<name>A0A8J8B041_9FIRM</name>
<feature type="region of interest" description="Disordered" evidence="1">
    <location>
        <begin position="1"/>
        <end position="48"/>
    </location>
</feature>
<accession>A0A8J8B041</accession>
<sequence>MSNSYNRDNFERLGIDKKDRNMDKVMEYALGEHETHDKETDTKKPQNK</sequence>
<proteinExistence type="predicted"/>
<feature type="compositionally biased region" description="Basic and acidic residues" evidence="1">
    <location>
        <begin position="8"/>
        <end position="48"/>
    </location>
</feature>
<dbReference type="Proteomes" id="UP000675664">
    <property type="component" value="Unassembled WGS sequence"/>
</dbReference>
<organism evidence="2 3">
    <name type="scientific">Sinanaerobacter chloroacetimidivorans</name>
    <dbReference type="NCBI Taxonomy" id="2818044"/>
    <lineage>
        <taxon>Bacteria</taxon>
        <taxon>Bacillati</taxon>
        <taxon>Bacillota</taxon>
        <taxon>Clostridia</taxon>
        <taxon>Peptostreptococcales</taxon>
        <taxon>Anaerovoracaceae</taxon>
        <taxon>Sinanaerobacter</taxon>
    </lineage>
</organism>
<dbReference type="RefSeq" id="WP_227017316.1">
    <property type="nucleotide sequence ID" value="NZ_JAGSND010000002.1"/>
</dbReference>
<reference evidence="2" key="2">
    <citation type="submission" date="2021-04" db="EMBL/GenBank/DDBJ databases">
        <authorList>
            <person name="Liu J."/>
        </authorList>
    </citation>
    <scope>NUCLEOTIDE SEQUENCE</scope>
    <source>
        <strain evidence="2">BAD-6</strain>
    </source>
</reference>
<evidence type="ECO:0000313" key="3">
    <source>
        <dbReference type="Proteomes" id="UP000675664"/>
    </source>
</evidence>
<comment type="caution">
    <text evidence="2">The sequence shown here is derived from an EMBL/GenBank/DDBJ whole genome shotgun (WGS) entry which is preliminary data.</text>
</comment>
<keyword evidence="3" id="KW-1185">Reference proteome</keyword>
<protein>
    <submittedName>
        <fullName evidence="2">Uncharacterized protein</fullName>
    </submittedName>
</protein>
<evidence type="ECO:0000313" key="2">
    <source>
        <dbReference type="EMBL" id="MBR0597188.1"/>
    </source>
</evidence>